<evidence type="ECO:0000313" key="2">
    <source>
        <dbReference type="Proteomes" id="UP001215280"/>
    </source>
</evidence>
<proteinExistence type="predicted"/>
<name>A0AAD7KCH5_9AGAR</name>
<reference evidence="1" key="1">
    <citation type="submission" date="2023-03" db="EMBL/GenBank/DDBJ databases">
        <title>Massive genome expansion in bonnet fungi (Mycena s.s.) driven by repeated elements and novel gene families across ecological guilds.</title>
        <authorList>
            <consortium name="Lawrence Berkeley National Laboratory"/>
            <person name="Harder C.B."/>
            <person name="Miyauchi S."/>
            <person name="Viragh M."/>
            <person name="Kuo A."/>
            <person name="Thoen E."/>
            <person name="Andreopoulos B."/>
            <person name="Lu D."/>
            <person name="Skrede I."/>
            <person name="Drula E."/>
            <person name="Henrissat B."/>
            <person name="Morin E."/>
            <person name="Kohler A."/>
            <person name="Barry K."/>
            <person name="LaButti K."/>
            <person name="Morin E."/>
            <person name="Salamov A."/>
            <person name="Lipzen A."/>
            <person name="Mereny Z."/>
            <person name="Hegedus B."/>
            <person name="Baldrian P."/>
            <person name="Stursova M."/>
            <person name="Weitz H."/>
            <person name="Taylor A."/>
            <person name="Grigoriev I.V."/>
            <person name="Nagy L.G."/>
            <person name="Martin F."/>
            <person name="Kauserud H."/>
        </authorList>
    </citation>
    <scope>NUCLEOTIDE SEQUENCE</scope>
    <source>
        <strain evidence="1">CBHHK188m</strain>
    </source>
</reference>
<gene>
    <name evidence="1" type="ORF">DFH07DRAFT_466552</name>
</gene>
<sequence length="196" mass="21617">MATFGFAYGSFGDIIETIHLGAKIVELVRSGGRPSSEWGETKNEMQSLCNALTHLTTVETTAPLPQSLSYRLGKEVAQCRSITSGFESKLTASRGFLQKVFWAVSEEKELAAFRRQLVQRRAALNGVVEEINLAVLSDVQARVDKVAEEMRIGNGHIEEGVSGVTLRLRDHEQILVTVWTEWTKKCGGEMTACRTG</sequence>
<comment type="caution">
    <text evidence="1">The sequence shown here is derived from an EMBL/GenBank/DDBJ whole genome shotgun (WGS) entry which is preliminary data.</text>
</comment>
<keyword evidence="2" id="KW-1185">Reference proteome</keyword>
<dbReference type="AlphaFoldDB" id="A0AAD7KCH5"/>
<evidence type="ECO:0000313" key="1">
    <source>
        <dbReference type="EMBL" id="KAJ7780209.1"/>
    </source>
</evidence>
<organism evidence="1 2">
    <name type="scientific">Mycena maculata</name>
    <dbReference type="NCBI Taxonomy" id="230809"/>
    <lineage>
        <taxon>Eukaryota</taxon>
        <taxon>Fungi</taxon>
        <taxon>Dikarya</taxon>
        <taxon>Basidiomycota</taxon>
        <taxon>Agaricomycotina</taxon>
        <taxon>Agaricomycetes</taxon>
        <taxon>Agaricomycetidae</taxon>
        <taxon>Agaricales</taxon>
        <taxon>Marasmiineae</taxon>
        <taxon>Mycenaceae</taxon>
        <taxon>Mycena</taxon>
    </lineage>
</organism>
<protein>
    <recommendedName>
        <fullName evidence="3">Fungal N-terminal domain-containing protein</fullName>
    </recommendedName>
</protein>
<accession>A0AAD7KCH5</accession>
<dbReference type="Proteomes" id="UP001215280">
    <property type="component" value="Unassembled WGS sequence"/>
</dbReference>
<evidence type="ECO:0008006" key="3">
    <source>
        <dbReference type="Google" id="ProtNLM"/>
    </source>
</evidence>
<dbReference type="EMBL" id="JARJLG010000006">
    <property type="protein sequence ID" value="KAJ7780209.1"/>
    <property type="molecule type" value="Genomic_DNA"/>
</dbReference>